<reference evidence="3" key="1">
    <citation type="submission" date="2016-02" db="EMBL/GenBank/DDBJ databases">
        <authorList>
            <person name="Rodrigo-Torres Lidia"/>
            <person name="Arahal R.David."/>
        </authorList>
    </citation>
    <scope>NUCLEOTIDE SEQUENCE [LARGE SCALE GENOMIC DNA]</scope>
    <source>
        <strain evidence="3">CECT 8713</strain>
    </source>
</reference>
<keyword evidence="3" id="KW-1185">Reference proteome</keyword>
<dbReference type="RefSeq" id="WP_157515666.1">
    <property type="nucleotide sequence ID" value="NZ_CAWRCI010000037.1"/>
</dbReference>
<dbReference type="OrthoDB" id="5815268at2"/>
<dbReference type="Proteomes" id="UP000073601">
    <property type="component" value="Unassembled WGS sequence"/>
</dbReference>
<feature type="compositionally biased region" description="Polar residues" evidence="1">
    <location>
        <begin position="79"/>
        <end position="100"/>
    </location>
</feature>
<proteinExistence type="predicted"/>
<evidence type="ECO:0000313" key="2">
    <source>
        <dbReference type="EMBL" id="CZF85371.1"/>
    </source>
</evidence>
<dbReference type="AlphaFoldDB" id="A0A128FGH7"/>
<protein>
    <submittedName>
        <fullName evidence="2">Uncharacterized protein</fullName>
    </submittedName>
</protein>
<evidence type="ECO:0000256" key="1">
    <source>
        <dbReference type="SAM" id="MobiDB-lite"/>
    </source>
</evidence>
<feature type="region of interest" description="Disordered" evidence="1">
    <location>
        <begin position="79"/>
        <end position="117"/>
    </location>
</feature>
<sequence length="117" mass="12507">MSLRVVKATDLMAYEFGKVEGGFQQMSARDLERVIPDGMAIDVFKNKLYDGQLVLLNDAPNVPALQAQKGAMGNTTWRVNPEASNHLSPQAQQAMVSRTKVQGAPASGGGSLNPPLP</sequence>
<name>A0A128FGH7_9GAMM</name>
<evidence type="ECO:0000313" key="3">
    <source>
        <dbReference type="Proteomes" id="UP000073601"/>
    </source>
</evidence>
<gene>
    <name evidence="2" type="ORF">GMA8713_03501</name>
</gene>
<dbReference type="EMBL" id="FIZY01000037">
    <property type="protein sequence ID" value="CZF85371.1"/>
    <property type="molecule type" value="Genomic_DNA"/>
</dbReference>
<organism evidence="2 3">
    <name type="scientific">Grimontia marina</name>
    <dbReference type="NCBI Taxonomy" id="646534"/>
    <lineage>
        <taxon>Bacteria</taxon>
        <taxon>Pseudomonadati</taxon>
        <taxon>Pseudomonadota</taxon>
        <taxon>Gammaproteobacteria</taxon>
        <taxon>Vibrionales</taxon>
        <taxon>Vibrionaceae</taxon>
        <taxon>Grimontia</taxon>
    </lineage>
</organism>
<accession>A0A128FGH7</accession>